<comment type="cofactor">
    <cofactor evidence="18">
        <name>Mg(2+)</name>
        <dbReference type="ChEBI" id="CHEBI:18420"/>
    </cofactor>
    <text evidence="18">Mn(2+), Zn(2+), Cd(2+) and Co(2+) support activity to lesser extents.</text>
</comment>
<evidence type="ECO:0000256" key="11">
    <source>
        <dbReference type="ARBA" id="ARBA00023098"/>
    </source>
</evidence>
<evidence type="ECO:0000256" key="3">
    <source>
        <dbReference type="ARBA" id="ARBA00022475"/>
    </source>
</evidence>
<evidence type="ECO:0000256" key="1">
    <source>
        <dbReference type="ARBA" id="ARBA00004651"/>
    </source>
</evidence>
<proteinExistence type="inferred from homology"/>
<keyword evidence="18" id="KW-0479">Metal-binding</keyword>
<keyword evidence="12 19" id="KW-0472">Membrane</keyword>
<feature type="binding site" evidence="18">
    <location>
        <position position="81"/>
    </location>
    <ligand>
        <name>a divalent metal cation</name>
        <dbReference type="ChEBI" id="CHEBI:60240"/>
    </ligand>
</feature>
<evidence type="ECO:0000256" key="10">
    <source>
        <dbReference type="ARBA" id="ARBA00022989"/>
    </source>
</evidence>
<dbReference type="EMBL" id="PEXA01000002">
    <property type="protein sequence ID" value="PIU33432.1"/>
    <property type="molecule type" value="Genomic_DNA"/>
</dbReference>
<sequence>MEKENLPSELKNGSWGKTFKNAFAGCWYAFTTQKNFIVHLLVSLSVLLLALWLQVSYERFLFLVLAVFLGFTVEMVNTTVEKLVDLITDKYHPTAKIIKDLSAGLMLIVSVGTAVIGFLVLFPPLWQRFF</sequence>
<evidence type="ECO:0000256" key="16">
    <source>
        <dbReference type="PIRSR" id="PIRSR600829-2"/>
    </source>
</evidence>
<dbReference type="GO" id="GO:0008654">
    <property type="term" value="P:phospholipid biosynthetic process"/>
    <property type="evidence" value="ECO:0007669"/>
    <property type="project" value="UniProtKB-KW"/>
</dbReference>
<evidence type="ECO:0000313" key="20">
    <source>
        <dbReference type="EMBL" id="PIU33432.1"/>
    </source>
</evidence>
<keyword evidence="14" id="KW-1208">Phospholipid metabolism</keyword>
<comment type="subcellular location">
    <subcellularLocation>
        <location evidence="1">Cell membrane</location>
        <topology evidence="1">Multi-pass membrane protein</topology>
    </subcellularLocation>
</comment>
<dbReference type="GO" id="GO:0046872">
    <property type="term" value="F:metal ion binding"/>
    <property type="evidence" value="ECO:0007669"/>
    <property type="project" value="UniProtKB-KW"/>
</dbReference>
<feature type="active site" description="Proton acceptor" evidence="15">
    <location>
        <position position="74"/>
    </location>
</feature>
<evidence type="ECO:0000256" key="14">
    <source>
        <dbReference type="ARBA" id="ARBA00023264"/>
    </source>
</evidence>
<keyword evidence="9 17" id="KW-0067">ATP-binding</keyword>
<comment type="caution">
    <text evidence="20">The sequence shown here is derived from an EMBL/GenBank/DDBJ whole genome shotgun (WGS) entry which is preliminary data.</text>
</comment>
<evidence type="ECO:0000256" key="13">
    <source>
        <dbReference type="ARBA" id="ARBA00023209"/>
    </source>
</evidence>
<dbReference type="InterPro" id="IPR033717">
    <property type="entry name" value="UDPK"/>
</dbReference>
<feature type="transmembrane region" description="Helical" evidence="19">
    <location>
        <begin position="101"/>
        <end position="122"/>
    </location>
</feature>
<evidence type="ECO:0000256" key="7">
    <source>
        <dbReference type="ARBA" id="ARBA00022741"/>
    </source>
</evidence>
<dbReference type="Proteomes" id="UP000229559">
    <property type="component" value="Unassembled WGS sequence"/>
</dbReference>
<dbReference type="GO" id="GO:0016301">
    <property type="term" value="F:kinase activity"/>
    <property type="evidence" value="ECO:0007669"/>
    <property type="project" value="UniProtKB-KW"/>
</dbReference>
<evidence type="ECO:0000256" key="6">
    <source>
        <dbReference type="ARBA" id="ARBA00022692"/>
    </source>
</evidence>
<keyword evidence="5" id="KW-0808">Transferase</keyword>
<evidence type="ECO:0000256" key="5">
    <source>
        <dbReference type="ARBA" id="ARBA00022679"/>
    </source>
</evidence>
<keyword evidence="11" id="KW-0443">Lipid metabolism</keyword>
<evidence type="ECO:0000256" key="18">
    <source>
        <dbReference type="PIRSR" id="PIRSR600829-4"/>
    </source>
</evidence>
<keyword evidence="6 19" id="KW-0812">Transmembrane</keyword>
<feature type="binding site" evidence="17">
    <location>
        <begin position="99"/>
        <end position="100"/>
    </location>
    <ligand>
        <name>ATP</name>
        <dbReference type="ChEBI" id="CHEBI:30616"/>
    </ligand>
</feature>
<name>A0A2M6YQK7_9BACT</name>
<evidence type="ECO:0000256" key="19">
    <source>
        <dbReference type="SAM" id="Phobius"/>
    </source>
</evidence>
<evidence type="ECO:0000256" key="15">
    <source>
        <dbReference type="PIRSR" id="PIRSR600829-1"/>
    </source>
</evidence>
<organism evidence="20 21">
    <name type="scientific">Candidatus Shapirobacteria bacterium CG07_land_8_20_14_0_80_39_12</name>
    <dbReference type="NCBI Taxonomy" id="1974480"/>
    <lineage>
        <taxon>Bacteria</taxon>
        <taxon>Candidatus Shapironibacteriota</taxon>
    </lineage>
</organism>
<evidence type="ECO:0000256" key="17">
    <source>
        <dbReference type="PIRSR" id="PIRSR600829-3"/>
    </source>
</evidence>
<evidence type="ECO:0000256" key="4">
    <source>
        <dbReference type="ARBA" id="ARBA00022516"/>
    </source>
</evidence>
<keyword evidence="3" id="KW-1003">Cell membrane</keyword>
<feature type="binding site" evidence="16">
    <location>
        <position position="74"/>
    </location>
    <ligand>
        <name>substrate</name>
    </ligand>
</feature>
<dbReference type="GO" id="GO:0005524">
    <property type="term" value="F:ATP binding"/>
    <property type="evidence" value="ECO:0007669"/>
    <property type="project" value="UniProtKB-KW"/>
</dbReference>
<evidence type="ECO:0000256" key="9">
    <source>
        <dbReference type="ARBA" id="ARBA00022840"/>
    </source>
</evidence>
<feature type="transmembrane region" description="Helical" evidence="19">
    <location>
        <begin position="36"/>
        <end position="54"/>
    </location>
</feature>
<comment type="similarity">
    <text evidence="2">Belongs to the bacterial diacylglycerol kinase family.</text>
</comment>
<dbReference type="GO" id="GO:0005886">
    <property type="term" value="C:plasma membrane"/>
    <property type="evidence" value="ECO:0007669"/>
    <property type="project" value="UniProtKB-SubCell"/>
</dbReference>
<dbReference type="Pfam" id="PF01219">
    <property type="entry name" value="DAGK_prokar"/>
    <property type="match status" value="1"/>
</dbReference>
<keyword evidence="10 19" id="KW-1133">Transmembrane helix</keyword>
<reference evidence="21" key="1">
    <citation type="submission" date="2017-09" db="EMBL/GenBank/DDBJ databases">
        <title>Depth-based differentiation of microbial function through sediment-hosted aquifers and enrichment of novel symbionts in the deep terrestrial subsurface.</title>
        <authorList>
            <person name="Probst A.J."/>
            <person name="Ladd B."/>
            <person name="Jarett J.K."/>
            <person name="Geller-Mcgrath D.E."/>
            <person name="Sieber C.M.K."/>
            <person name="Emerson J.B."/>
            <person name="Anantharaman K."/>
            <person name="Thomas B.C."/>
            <person name="Malmstrom R."/>
            <person name="Stieglmeier M."/>
            <person name="Klingl A."/>
            <person name="Woyke T."/>
            <person name="Ryan C.M."/>
            <person name="Banfield J.F."/>
        </authorList>
    </citation>
    <scope>NUCLEOTIDE SEQUENCE [LARGE SCALE GENOMIC DNA]</scope>
</reference>
<dbReference type="PANTHER" id="PTHR34299:SF1">
    <property type="entry name" value="DIACYLGLYCEROL KINASE"/>
    <property type="match status" value="1"/>
</dbReference>
<keyword evidence="8" id="KW-0418">Kinase</keyword>
<dbReference type="Gene3D" id="1.10.287.3610">
    <property type="match status" value="1"/>
</dbReference>
<evidence type="ECO:0000256" key="2">
    <source>
        <dbReference type="ARBA" id="ARBA00005967"/>
    </source>
</evidence>
<evidence type="ECO:0008006" key="22">
    <source>
        <dbReference type="Google" id="ProtNLM"/>
    </source>
</evidence>
<dbReference type="InterPro" id="IPR000829">
    <property type="entry name" value="DAGK"/>
</dbReference>
<dbReference type="CDD" id="cd14265">
    <property type="entry name" value="UDPK_IM_like"/>
    <property type="match status" value="1"/>
</dbReference>
<protein>
    <recommendedName>
        <fullName evidence="22">Diacylglycerol kinase</fullName>
    </recommendedName>
</protein>
<feature type="transmembrane region" description="Helical" evidence="19">
    <location>
        <begin position="60"/>
        <end position="80"/>
    </location>
</feature>
<evidence type="ECO:0000256" key="8">
    <source>
        <dbReference type="ARBA" id="ARBA00022777"/>
    </source>
</evidence>
<keyword evidence="4" id="KW-0444">Lipid biosynthesis</keyword>
<feature type="binding site" evidence="17">
    <location>
        <position position="81"/>
    </location>
    <ligand>
        <name>ATP</name>
        <dbReference type="ChEBI" id="CHEBI:30616"/>
    </ligand>
</feature>
<dbReference type="PANTHER" id="PTHR34299">
    <property type="entry name" value="DIACYLGLYCEROL KINASE"/>
    <property type="match status" value="1"/>
</dbReference>
<evidence type="ECO:0000256" key="12">
    <source>
        <dbReference type="ARBA" id="ARBA00023136"/>
    </source>
</evidence>
<keyword evidence="13" id="KW-0594">Phospholipid biosynthesis</keyword>
<keyword evidence="18" id="KW-0460">Magnesium</keyword>
<feature type="binding site" evidence="16">
    <location>
        <begin position="52"/>
        <end position="55"/>
    </location>
    <ligand>
        <name>substrate</name>
    </ligand>
</feature>
<gene>
    <name evidence="20" type="ORF">COT04_00045</name>
</gene>
<keyword evidence="7 17" id="KW-0547">Nucleotide-binding</keyword>
<dbReference type="InterPro" id="IPR036945">
    <property type="entry name" value="DAGK_sf"/>
</dbReference>
<evidence type="ECO:0000313" key="21">
    <source>
        <dbReference type="Proteomes" id="UP000229559"/>
    </source>
</evidence>
<accession>A0A2M6YQK7</accession>
<dbReference type="AlphaFoldDB" id="A0A2M6YQK7"/>